<proteinExistence type="predicted"/>
<evidence type="ECO:0000256" key="1">
    <source>
        <dbReference type="SAM" id="MobiDB-lite"/>
    </source>
</evidence>
<gene>
    <name evidence="4" type="ORF">Clacol_008848</name>
</gene>
<dbReference type="Proteomes" id="UP001050691">
    <property type="component" value="Unassembled WGS sequence"/>
</dbReference>
<evidence type="ECO:0000313" key="5">
    <source>
        <dbReference type="Proteomes" id="UP001050691"/>
    </source>
</evidence>
<evidence type="ECO:0000259" key="2">
    <source>
        <dbReference type="Pfam" id="PF10373"/>
    </source>
</evidence>
<evidence type="ECO:0008006" key="6">
    <source>
        <dbReference type="Google" id="ProtNLM"/>
    </source>
</evidence>
<dbReference type="Pfam" id="PF10374">
    <property type="entry name" value="EST1"/>
    <property type="match status" value="1"/>
</dbReference>
<feature type="compositionally biased region" description="Basic and acidic residues" evidence="1">
    <location>
        <begin position="248"/>
        <end position="258"/>
    </location>
</feature>
<feature type="region of interest" description="Disordered" evidence="1">
    <location>
        <begin position="186"/>
        <end position="215"/>
    </location>
</feature>
<dbReference type="InterPro" id="IPR019458">
    <property type="entry name" value="Est1-like_N"/>
</dbReference>
<dbReference type="Gene3D" id="1.25.40.10">
    <property type="entry name" value="Tetratricopeptide repeat domain"/>
    <property type="match status" value="1"/>
</dbReference>
<feature type="domain" description="DNA/RNA-binding" evidence="2">
    <location>
        <begin position="282"/>
        <end position="591"/>
    </location>
</feature>
<dbReference type="InterPro" id="IPR018834">
    <property type="entry name" value="DNA/RNA-bd_Est1-type"/>
</dbReference>
<dbReference type="AlphaFoldDB" id="A0AAV5AIV4"/>
<dbReference type="PANTHER" id="PTHR15696:SF36">
    <property type="entry name" value="NONSENSE-MEDIATED MRNA DECAY FACTOR"/>
    <property type="match status" value="1"/>
</dbReference>
<dbReference type="PANTHER" id="PTHR15696">
    <property type="entry name" value="SMG-7 SUPPRESSOR WITH MORPHOLOGICAL EFFECT ON GENITALIA PROTEIN 7"/>
    <property type="match status" value="1"/>
</dbReference>
<dbReference type="EMBL" id="BPWL01000010">
    <property type="protein sequence ID" value="GJJ14582.1"/>
    <property type="molecule type" value="Genomic_DNA"/>
</dbReference>
<keyword evidence="5" id="KW-1185">Reference proteome</keyword>
<organism evidence="4 5">
    <name type="scientific">Clathrus columnatus</name>
    <dbReference type="NCBI Taxonomy" id="1419009"/>
    <lineage>
        <taxon>Eukaryota</taxon>
        <taxon>Fungi</taxon>
        <taxon>Dikarya</taxon>
        <taxon>Basidiomycota</taxon>
        <taxon>Agaricomycotina</taxon>
        <taxon>Agaricomycetes</taxon>
        <taxon>Phallomycetidae</taxon>
        <taxon>Phallales</taxon>
        <taxon>Clathraceae</taxon>
        <taxon>Clathrus</taxon>
    </lineage>
</organism>
<comment type="caution">
    <text evidence="4">The sequence shown here is derived from an EMBL/GenBank/DDBJ whole genome shotgun (WGS) entry which is preliminary data.</text>
</comment>
<feature type="region of interest" description="Disordered" evidence="1">
    <location>
        <begin position="996"/>
        <end position="1018"/>
    </location>
</feature>
<dbReference type="SUPFAM" id="SSF48452">
    <property type="entry name" value="TPR-like"/>
    <property type="match status" value="1"/>
</dbReference>
<feature type="region of interest" description="Disordered" evidence="1">
    <location>
        <begin position="240"/>
        <end position="279"/>
    </location>
</feature>
<sequence>MQDLNPTAISIARRVLLVYHSELIIRLDNRQVKTLVQGLKESLAKLDPWERDIEFQRSNLRRQLLQLILVHPYSKESKDADHSLWMTTSYYLISAYKSRIAAADAIVHHSANESHSHRANRSEVNGHYHGKVSFVEYRKLVHRFRQFLAEEEKFWTNFIIRIVRVFDIQGSRSTLATLGIVVGPDNLSETSPTRNGRRNLFPNEDVTQPPSPNQKEQKLVMLSKALVYLGDIARYREHYNEGGGRPRAGKDFHDDTKSASRGRGGRRGAVDQLPRPRNYSKAQECYERARLLVPDVGNACHQLAILAGYQQDTFGGILQYYRAMCVKQPYETAASNLDSTLSRNLEVYKSTIAKADSGEQQLQSPKARVERFKKTVVTLHALWRLDPAEADKQLPGHDDIVVATFSVLTSERILPTDIIWKTLLMAFGALWRYRMLRDPNASRNSEEAPANESRIFSHIAHLMLSLFQIGIVQLSEAANSPEPAIAVTSHSAGEVRYDLAQNITAVFRRTLPALRVGSKWLKAHINYVLEVLVRFGPDAETNIETLMSSFWSTYDEFITLLEKIFPLEKLPKLNVALEEDIEASGFAPLKNVMVDITSETVSGVDSPQNQMHPNEEQLMRIADLLVHAEKLRSLREELLPAMCSPKLASALKNQAPAVSDPSHQDIIVQACSEPGQTFDIDDDNVTVSTRTDDDPVNLAMKAILTSDEDDEEEKVLYPKQSVAPINPPSLSSSRQSAPAIVPTSNPSLNLNQSSFAVSSTPVQSRVPLAKPLTAEDLVNEMMRIRVIPESTALSKTLAPSSPLPNTTRLLFGSGTPGTLTSIWSATPHDSVSLSANNIRKIGYPGAQARVSSPVSNMSSYTSASNLQNLGVASTAFRNDFTHQRQSSQLLYGAIGSPVQGAHGPWGDFQDSSHPSMSSQVSYQRHTLSPIAPPSFSDNELRRRPSYPPVSSQTYSSIHNLGGLSKLPPQQLSPLRQTINDRTWSYTGLESLSGIGSSLTPFNHGQTPPQPMPGSGGWT</sequence>
<dbReference type="Pfam" id="PF10373">
    <property type="entry name" value="EST1_DNA_bind"/>
    <property type="match status" value="1"/>
</dbReference>
<dbReference type="InterPro" id="IPR045153">
    <property type="entry name" value="Est1/Ebs1-like"/>
</dbReference>
<dbReference type="InterPro" id="IPR011990">
    <property type="entry name" value="TPR-like_helical_dom_sf"/>
</dbReference>
<feature type="region of interest" description="Disordered" evidence="1">
    <location>
        <begin position="901"/>
        <end position="954"/>
    </location>
</feature>
<accession>A0AAV5AIV4</accession>
<name>A0AAV5AIV4_9AGAM</name>
<feature type="compositionally biased region" description="Polar residues" evidence="1">
    <location>
        <begin position="909"/>
        <end position="926"/>
    </location>
</feature>
<evidence type="ECO:0000313" key="4">
    <source>
        <dbReference type="EMBL" id="GJJ14582.1"/>
    </source>
</evidence>
<feature type="domain" description="Telomerase activating protein Est1-like N-terminal" evidence="3">
    <location>
        <begin position="80"/>
        <end position="240"/>
    </location>
</feature>
<protein>
    <recommendedName>
        <fullName evidence="6">Protein SMG7</fullName>
    </recommendedName>
</protein>
<evidence type="ECO:0000259" key="3">
    <source>
        <dbReference type="Pfam" id="PF10374"/>
    </source>
</evidence>
<reference evidence="4" key="1">
    <citation type="submission" date="2021-10" db="EMBL/GenBank/DDBJ databases">
        <title>De novo Genome Assembly of Clathrus columnatus (Basidiomycota, Fungi) Using Illumina and Nanopore Sequence Data.</title>
        <authorList>
            <person name="Ogiso-Tanaka E."/>
            <person name="Itagaki H."/>
            <person name="Hosoya T."/>
            <person name="Hosaka K."/>
        </authorList>
    </citation>
    <scope>NUCLEOTIDE SEQUENCE</scope>
    <source>
        <strain evidence="4">MO-923</strain>
    </source>
</reference>